<reference evidence="1 2" key="1">
    <citation type="submission" date="2020-12" db="EMBL/GenBank/DDBJ databases">
        <title>Genomic analysis of Staphylococcus felis from a cat with skin infection.</title>
        <authorList>
            <person name="Aslantas O."/>
            <person name="Keskin O."/>
            <person name="Buyukaltay K."/>
            <person name="Gullu Yucetepe A."/>
        </authorList>
    </citation>
    <scope>NUCLEOTIDE SEQUENCE [LARGE SCALE GENOMIC DNA]</scope>
    <source>
        <strain evidence="1 2">HARRANVET</strain>
    </source>
</reference>
<dbReference type="RefSeq" id="WP_198092489.1">
    <property type="nucleotide sequence ID" value="NZ_JAEDAQ010000002.1"/>
</dbReference>
<dbReference type="Pfam" id="PF07275">
    <property type="entry name" value="ArdA"/>
    <property type="match status" value="1"/>
</dbReference>
<protein>
    <submittedName>
        <fullName evidence="1">Antirestriction protein ArdA</fullName>
    </submittedName>
</protein>
<dbReference type="EMBL" id="JAEDAQ010000002">
    <property type="protein sequence ID" value="MBH9580113.1"/>
    <property type="molecule type" value="Genomic_DNA"/>
</dbReference>
<evidence type="ECO:0000313" key="1">
    <source>
        <dbReference type="EMBL" id="MBH9580113.1"/>
    </source>
</evidence>
<comment type="caution">
    <text evidence="1">The sequence shown here is derived from an EMBL/GenBank/DDBJ whole genome shotgun (WGS) entry which is preliminary data.</text>
</comment>
<dbReference type="InterPro" id="IPR009899">
    <property type="entry name" value="ArdA"/>
</dbReference>
<dbReference type="Proteomes" id="UP000597038">
    <property type="component" value="Unassembled WGS sequence"/>
</dbReference>
<organism evidence="1 2">
    <name type="scientific">Staphylococcus felis</name>
    <dbReference type="NCBI Taxonomy" id="46127"/>
    <lineage>
        <taxon>Bacteria</taxon>
        <taxon>Bacillati</taxon>
        <taxon>Bacillota</taxon>
        <taxon>Bacilli</taxon>
        <taxon>Bacillales</taxon>
        <taxon>Staphylococcaceae</taxon>
        <taxon>Staphylococcus</taxon>
    </lineage>
</organism>
<dbReference type="Gene3D" id="3.10.20.480">
    <property type="entry name" value="Antirestriction protein ArdA, domain 1"/>
    <property type="match status" value="1"/>
</dbReference>
<accession>A0ABS0QN56</accession>
<evidence type="ECO:0000313" key="2">
    <source>
        <dbReference type="Proteomes" id="UP000597038"/>
    </source>
</evidence>
<proteinExistence type="predicted"/>
<keyword evidence="2" id="KW-1185">Reference proteome</keyword>
<name>A0ABS0QN56_9STAP</name>
<dbReference type="InterPro" id="IPR041895">
    <property type="entry name" value="ArdA_dom1"/>
</dbReference>
<gene>
    <name evidence="1" type="ORF">I9026_01840</name>
</gene>
<sequence>MNEVTLKVYIANLEEYVKGSLKGDWFDVLTEFEELSDYVNTLESEWFIADHESDLFHISEYMVLDELEELAQYIKDFEYGMDVAHLLKNWTSYNCDIKAIIEEDNLILISSEGGLVNEYQALGEFELDALGYDLSFIVYRYFDKEAFGYDTILSGEYSYIGRNNELEHIYVRHV</sequence>